<evidence type="ECO:0000256" key="2">
    <source>
        <dbReference type="ARBA" id="ARBA00023125"/>
    </source>
</evidence>
<accession>H1Z3V9</accession>
<gene>
    <name evidence="4" type="ORF">Metlim_2537</name>
</gene>
<dbReference type="HOGENOM" id="CLU_1472103_0_0_2"/>
<dbReference type="REBASE" id="95910">
    <property type="entry name" value="S1.Mli2279ORF2537P"/>
</dbReference>
<dbReference type="InParanoid" id="H1Z3V9"/>
<dbReference type="GO" id="GO:0009307">
    <property type="term" value="P:DNA restriction-modification system"/>
    <property type="evidence" value="ECO:0007669"/>
    <property type="project" value="UniProtKB-KW"/>
</dbReference>
<keyword evidence="5" id="KW-1185">Reference proteome</keyword>
<evidence type="ECO:0000313" key="5">
    <source>
        <dbReference type="Proteomes" id="UP000005741"/>
    </source>
</evidence>
<proteinExistence type="predicted"/>
<feature type="compositionally biased region" description="Basic and acidic residues" evidence="3">
    <location>
        <begin position="1"/>
        <end position="16"/>
    </location>
</feature>
<dbReference type="PANTHER" id="PTHR43140:SF1">
    <property type="entry name" value="TYPE I RESTRICTION ENZYME ECOKI SPECIFICITY SUBUNIT"/>
    <property type="match status" value="1"/>
</dbReference>
<dbReference type="Proteomes" id="UP000005741">
    <property type="component" value="Chromosome"/>
</dbReference>
<dbReference type="GO" id="GO:0003677">
    <property type="term" value="F:DNA binding"/>
    <property type="evidence" value="ECO:0007669"/>
    <property type="project" value="UniProtKB-KW"/>
</dbReference>
<dbReference type="Gene3D" id="3.90.220.20">
    <property type="entry name" value="DNA methylase specificity domains"/>
    <property type="match status" value="1"/>
</dbReference>
<dbReference type="PATRIC" id="fig|937775.9.peg.2861"/>
<name>H1Z3V9_9EURY</name>
<evidence type="ECO:0000313" key="4">
    <source>
        <dbReference type="EMBL" id="EHQ36581.1"/>
    </source>
</evidence>
<dbReference type="InterPro" id="IPR044946">
    <property type="entry name" value="Restrct_endonuc_typeI_TRD_sf"/>
</dbReference>
<organism evidence="4 5">
    <name type="scientific">Methanoplanus limicola DSM 2279</name>
    <dbReference type="NCBI Taxonomy" id="937775"/>
    <lineage>
        <taxon>Archaea</taxon>
        <taxon>Methanobacteriati</taxon>
        <taxon>Methanobacteriota</taxon>
        <taxon>Stenosarchaea group</taxon>
        <taxon>Methanomicrobia</taxon>
        <taxon>Methanomicrobiales</taxon>
        <taxon>Methanomicrobiaceae</taxon>
        <taxon>Methanoplanus</taxon>
    </lineage>
</organism>
<evidence type="ECO:0000256" key="1">
    <source>
        <dbReference type="ARBA" id="ARBA00022747"/>
    </source>
</evidence>
<keyword evidence="1" id="KW-0680">Restriction system</keyword>
<dbReference type="PANTHER" id="PTHR43140">
    <property type="entry name" value="TYPE-1 RESTRICTION ENZYME ECOKI SPECIFICITY PROTEIN"/>
    <property type="match status" value="1"/>
</dbReference>
<dbReference type="SUPFAM" id="SSF116734">
    <property type="entry name" value="DNA methylase specificity domain"/>
    <property type="match status" value="1"/>
</dbReference>
<dbReference type="STRING" id="937775.Metlim_2537"/>
<dbReference type="InterPro" id="IPR051212">
    <property type="entry name" value="Type-I_RE_S_subunit"/>
</dbReference>
<evidence type="ECO:0000256" key="3">
    <source>
        <dbReference type="SAM" id="MobiDB-lite"/>
    </source>
</evidence>
<dbReference type="EMBL" id="CM001436">
    <property type="protein sequence ID" value="EHQ36581.1"/>
    <property type="molecule type" value="Genomic_DNA"/>
</dbReference>
<protein>
    <submittedName>
        <fullName evidence="4">Restriction modification system DNA specificity domain-containing protein</fullName>
    </submittedName>
</protein>
<keyword evidence="2" id="KW-0238">DNA-binding</keyword>
<feature type="region of interest" description="Disordered" evidence="3">
    <location>
        <begin position="1"/>
        <end position="32"/>
    </location>
</feature>
<reference evidence="4 5" key="1">
    <citation type="submission" date="2011-10" db="EMBL/GenBank/DDBJ databases">
        <title>The Improved High-Quality Draft genome of Methanoplanus limicola DSM 2279.</title>
        <authorList>
            <consortium name="US DOE Joint Genome Institute (JGI-PGF)"/>
            <person name="Lucas S."/>
            <person name="Copeland A."/>
            <person name="Lapidus A."/>
            <person name="Glavina del Rio T."/>
            <person name="Dalin E."/>
            <person name="Tice H."/>
            <person name="Bruce D."/>
            <person name="Goodwin L."/>
            <person name="Pitluck S."/>
            <person name="Peters L."/>
            <person name="Mikhailova N."/>
            <person name="Lu M."/>
            <person name="Kyrpides N."/>
            <person name="Mavromatis K."/>
            <person name="Ivanova N."/>
            <person name="Markowitz V."/>
            <person name="Cheng J.-F."/>
            <person name="Hugenholtz P."/>
            <person name="Woyke T."/>
            <person name="Wu D."/>
            <person name="Wirth R."/>
            <person name="Brambilla E.-M."/>
            <person name="Klenk H.-P."/>
            <person name="Eisen J.A."/>
        </authorList>
    </citation>
    <scope>NUCLEOTIDE SEQUENCE [LARGE SCALE GENOMIC DNA]</scope>
    <source>
        <strain evidence="4 5">DSM 2279</strain>
    </source>
</reference>
<sequence>MQNMKSKTDQMDKTDNGDSGDNKTISSDILTENFDTITKANGGIKKLRELILQLAVQGKLVPQNPGDEPASVLLEKIKDEKQNLIKTGQIKKQKPLPPIDEDEVPYDLPEGWIWTRLGHIIQKIQSGGTPSKINSRYWDGEIFWASVKDLGSDKYLYSTQHKITQKAIDESKSKIIPKNTVII</sequence>
<feature type="compositionally biased region" description="Polar residues" evidence="3">
    <location>
        <begin position="17"/>
        <end position="32"/>
    </location>
</feature>
<dbReference type="AlphaFoldDB" id="H1Z3V9"/>